<proteinExistence type="predicted"/>
<dbReference type="EMBL" id="SHKX01000012">
    <property type="protein sequence ID" value="RZU45328.1"/>
    <property type="molecule type" value="Genomic_DNA"/>
</dbReference>
<keyword evidence="4" id="KW-1185">Reference proteome</keyword>
<protein>
    <submittedName>
        <fullName evidence="3">GXWXG protein</fullName>
    </submittedName>
</protein>
<dbReference type="RefSeq" id="WP_242610239.1">
    <property type="nucleotide sequence ID" value="NZ_SHKX01000012.1"/>
</dbReference>
<dbReference type="AlphaFoldDB" id="A0A4Q7Z4W2"/>
<gene>
    <name evidence="3" type="ORF">EV700_2147</name>
</gene>
<evidence type="ECO:0000259" key="2">
    <source>
        <dbReference type="Pfam" id="PF14232"/>
    </source>
</evidence>
<dbReference type="Pfam" id="PF14232">
    <property type="entry name" value="DUF4334"/>
    <property type="match status" value="1"/>
</dbReference>
<accession>A0A4Q7Z4W2</accession>
<dbReference type="Pfam" id="PF14231">
    <property type="entry name" value="GXWXG"/>
    <property type="match status" value="1"/>
</dbReference>
<evidence type="ECO:0000313" key="3">
    <source>
        <dbReference type="EMBL" id="RZU45328.1"/>
    </source>
</evidence>
<dbReference type="InterPro" id="IPR025568">
    <property type="entry name" value="DUF4334"/>
</dbReference>
<evidence type="ECO:0000259" key="1">
    <source>
        <dbReference type="Pfam" id="PF14231"/>
    </source>
</evidence>
<dbReference type="Gene3D" id="2.40.128.580">
    <property type="entry name" value="GXWXG domain"/>
    <property type="match status" value="1"/>
</dbReference>
<evidence type="ECO:0000313" key="4">
    <source>
        <dbReference type="Proteomes" id="UP000292423"/>
    </source>
</evidence>
<dbReference type="Proteomes" id="UP000292423">
    <property type="component" value="Unassembled WGS sequence"/>
</dbReference>
<comment type="caution">
    <text evidence="3">The sequence shown here is derived from an EMBL/GenBank/DDBJ whole genome shotgun (WGS) entry which is preliminary data.</text>
</comment>
<name>A0A4Q7Z4W2_9GAMM</name>
<dbReference type="InterPro" id="IPR025951">
    <property type="entry name" value="GXWXG_dom"/>
</dbReference>
<feature type="domain" description="GXWXG" evidence="1">
    <location>
        <begin position="20"/>
        <end position="75"/>
    </location>
</feature>
<sequence>MPDFDETLQQGAVTTAQALELFDSLDGVDVDFMRGRWRGADFPTGHPMDGLLHRYGWYGKEFVDADHVHPLVFNGVGGRRYTVNPSLMPIGLVHLVPDALNSVAGRIFPWLKPVFGTRQTAARLRLTLYRGKVSAAMIYDHKPIQDVFRRVDDHTVLGVMDLKGMSQPYFFVLRRDVQA</sequence>
<reference evidence="3 4" key="1">
    <citation type="submission" date="2019-02" db="EMBL/GenBank/DDBJ databases">
        <title>Genomic Encyclopedia of Type Strains, Phase IV (KMG-IV): sequencing the most valuable type-strain genomes for metagenomic binning, comparative biology and taxonomic classification.</title>
        <authorList>
            <person name="Goeker M."/>
        </authorList>
    </citation>
    <scope>NUCLEOTIDE SEQUENCE [LARGE SCALE GENOMIC DNA]</scope>
    <source>
        <strain evidence="3 4">DSM 105135</strain>
    </source>
</reference>
<feature type="domain" description="DUF4334" evidence="2">
    <location>
        <begin position="121"/>
        <end position="175"/>
    </location>
</feature>
<organism evidence="3 4">
    <name type="scientific">Fluviicoccus keumensis</name>
    <dbReference type="NCBI Taxonomy" id="1435465"/>
    <lineage>
        <taxon>Bacteria</taxon>
        <taxon>Pseudomonadati</taxon>
        <taxon>Pseudomonadota</taxon>
        <taxon>Gammaproteobacteria</taxon>
        <taxon>Moraxellales</taxon>
        <taxon>Moraxellaceae</taxon>
        <taxon>Fluviicoccus</taxon>
    </lineage>
</organism>